<protein>
    <recommendedName>
        <fullName evidence="3">Nucleotidyl transferase AbiEii/AbiGii toxin family protein</fullName>
    </recommendedName>
</protein>
<name>A0A1F6BXD6_9BACT</name>
<accession>A0A1F6BXD6</accession>
<dbReference type="AlphaFoldDB" id="A0A1F6BXD6"/>
<dbReference type="Pfam" id="PF08843">
    <property type="entry name" value="AbiEii"/>
    <property type="match status" value="1"/>
</dbReference>
<gene>
    <name evidence="1" type="ORF">A2118_00315</name>
</gene>
<comment type="caution">
    <text evidence="1">The sequence shown here is derived from an EMBL/GenBank/DDBJ whole genome shotgun (WGS) entry which is preliminary data.</text>
</comment>
<dbReference type="STRING" id="1798474.A2118_00315"/>
<dbReference type="InterPro" id="IPR014942">
    <property type="entry name" value="AbiEii"/>
</dbReference>
<proteinExistence type="predicted"/>
<evidence type="ECO:0000313" key="1">
    <source>
        <dbReference type="EMBL" id="OGG41187.1"/>
    </source>
</evidence>
<dbReference type="EMBL" id="MFKN01000008">
    <property type="protein sequence ID" value="OGG41187.1"/>
    <property type="molecule type" value="Genomic_DNA"/>
</dbReference>
<dbReference type="Gene3D" id="3.10.450.620">
    <property type="entry name" value="JHP933, nucleotidyltransferase-like core domain"/>
    <property type="match status" value="1"/>
</dbReference>
<evidence type="ECO:0008006" key="3">
    <source>
        <dbReference type="Google" id="ProtNLM"/>
    </source>
</evidence>
<evidence type="ECO:0000313" key="2">
    <source>
        <dbReference type="Proteomes" id="UP000179014"/>
    </source>
</evidence>
<dbReference type="Proteomes" id="UP000179014">
    <property type="component" value="Unassembled WGS sequence"/>
</dbReference>
<organism evidence="1 2">
    <name type="scientific">Candidatus Kaiserbacteria bacterium GWA2_50_9</name>
    <dbReference type="NCBI Taxonomy" id="1798474"/>
    <lineage>
        <taxon>Bacteria</taxon>
        <taxon>Candidatus Kaiseribacteriota</taxon>
    </lineage>
</organism>
<reference evidence="1 2" key="1">
    <citation type="journal article" date="2016" name="Nat. Commun.">
        <title>Thousands of microbial genomes shed light on interconnected biogeochemical processes in an aquifer system.</title>
        <authorList>
            <person name="Anantharaman K."/>
            <person name="Brown C.T."/>
            <person name="Hug L.A."/>
            <person name="Sharon I."/>
            <person name="Castelle C.J."/>
            <person name="Probst A.J."/>
            <person name="Thomas B.C."/>
            <person name="Singh A."/>
            <person name="Wilkins M.J."/>
            <person name="Karaoz U."/>
            <person name="Brodie E.L."/>
            <person name="Williams K.H."/>
            <person name="Hubbard S.S."/>
            <person name="Banfield J.F."/>
        </authorList>
    </citation>
    <scope>NUCLEOTIDE SEQUENCE [LARGE SCALE GENOMIC DNA]</scope>
</reference>
<sequence>MISREVLQSIATRYRTSIFPNVVREYFQHEFLSEFYRLPGAEHLFFKGGTALRIVYGSPRFSEDLDFSVFGVPTGEAAGLVEGLFLQGLSVLERSGIHIDLDAKSDATLGGYFGRAEFLTPSMPDFQSVGMKINVSTRNGRSIVGEVDSVANDFVPTYTLTHLPQSDLVEEKIFGALIERKKPRDFYDLYFIMRRGMLTQDQKARLAGLRGQILADAHTINFRTELGVFLPVDQQTIIADFVRALDAEMTRQLAIT</sequence>